<dbReference type="EnsemblPlants" id="OPUNC02G09820.1">
    <property type="protein sequence ID" value="OPUNC02G09820.1"/>
    <property type="gene ID" value="OPUNC02G09820"/>
</dbReference>
<feature type="compositionally biased region" description="Gly residues" evidence="1">
    <location>
        <begin position="269"/>
        <end position="278"/>
    </location>
</feature>
<evidence type="ECO:0000313" key="4">
    <source>
        <dbReference type="Proteomes" id="UP000026962"/>
    </source>
</evidence>
<name>A0A0E0JY33_ORYPU</name>
<sequence>MVAAVGKPATATYGESAAADGNPPPPPIGSPLPPLQSDLAEGRVTPPVGSSLPAAGALHVHSHRIWRRRGCRRHLHWAAATRERGGRETRDARRGLGGVGDKDAVDRLTGSLASMARGSAATQGLLLALCCAAAIIAVVHGEDWTVGDKKEWTFGIASIKIRPNIHHRNQAMVRGSGTGDGKGAMPKTRLCLLLRPNTLRVTKKEMNTRIDNTNNVQQNQIVRKMGPMGPQRKRLREHDGKGLGSCEGRRWHGRVRRDGGEGVALMDGGVEGGGGVDGAAGRSDIQGWRRRGHWQGGWGKAAEWIGLRRERADACDPLPFSASPLALLCAAHDFRLDDRLRSWTPLFSALNHRTPGRPHPSRHGSPSPVQCHPAMLCYLRSIASSTSAASPVSTRHDLLRLKLHRRPTQTSFSVVGPPLPRLKLYRRATVAPPTSYMNQPKSEKLLGDLDGIFSKKLKPKKNDDIQCHRLTSPFVLVGFAFEAFTSPCFSGMCSSSAPPMTWQPVPPRIRVFKYDVKIHNVVEVDRAGYDRCTVTGPSNVYNSGDDRIKLAETTLARW</sequence>
<keyword evidence="4" id="KW-1185">Reference proteome</keyword>
<dbReference type="InterPro" id="IPR008972">
    <property type="entry name" value="Cupredoxin"/>
</dbReference>
<dbReference type="GO" id="GO:0009055">
    <property type="term" value="F:electron transfer activity"/>
    <property type="evidence" value="ECO:0007669"/>
    <property type="project" value="InterPro"/>
</dbReference>
<accession>A0A0E0JY33</accession>
<dbReference type="Proteomes" id="UP000026962">
    <property type="component" value="Chromosome 2"/>
</dbReference>
<dbReference type="HOGENOM" id="CLU_488688_0_0_1"/>
<proteinExistence type="predicted"/>
<feature type="compositionally biased region" description="Pro residues" evidence="1">
    <location>
        <begin position="22"/>
        <end position="34"/>
    </location>
</feature>
<evidence type="ECO:0000313" key="3">
    <source>
        <dbReference type="EnsemblPlants" id="OPUNC02G09820.1"/>
    </source>
</evidence>
<reference evidence="3" key="2">
    <citation type="submission" date="2018-05" db="EMBL/GenBank/DDBJ databases">
        <title>OpunRS2 (Oryza punctata Reference Sequence Version 2).</title>
        <authorList>
            <person name="Zhang J."/>
            <person name="Kudrna D."/>
            <person name="Lee S."/>
            <person name="Talag J."/>
            <person name="Welchert J."/>
            <person name="Wing R.A."/>
        </authorList>
    </citation>
    <scope>NUCLEOTIDE SEQUENCE [LARGE SCALE GENOMIC DNA]</scope>
</reference>
<feature type="region of interest" description="Disordered" evidence="1">
    <location>
        <begin position="1"/>
        <end position="50"/>
    </location>
</feature>
<feature type="region of interest" description="Disordered" evidence="1">
    <location>
        <begin position="230"/>
        <end position="249"/>
    </location>
</feature>
<dbReference type="SUPFAM" id="SSF49503">
    <property type="entry name" value="Cupredoxins"/>
    <property type="match status" value="1"/>
</dbReference>
<reference evidence="3" key="1">
    <citation type="submission" date="2015-04" db="UniProtKB">
        <authorList>
            <consortium name="EnsemblPlants"/>
        </authorList>
    </citation>
    <scope>IDENTIFICATION</scope>
</reference>
<feature type="region of interest" description="Disordered" evidence="1">
    <location>
        <begin position="262"/>
        <end position="282"/>
    </location>
</feature>
<evidence type="ECO:0000259" key="2">
    <source>
        <dbReference type="Pfam" id="PF02298"/>
    </source>
</evidence>
<dbReference type="Gene3D" id="2.60.40.420">
    <property type="entry name" value="Cupredoxins - blue copper proteins"/>
    <property type="match status" value="1"/>
</dbReference>
<dbReference type="InterPro" id="IPR003245">
    <property type="entry name" value="Phytocyanin_dom"/>
</dbReference>
<dbReference type="Gramene" id="OPUNC02G09820.1">
    <property type="protein sequence ID" value="OPUNC02G09820.1"/>
    <property type="gene ID" value="OPUNC02G09820"/>
</dbReference>
<feature type="domain" description="Phytocyanin" evidence="2">
    <location>
        <begin position="511"/>
        <end position="554"/>
    </location>
</feature>
<protein>
    <recommendedName>
        <fullName evidence="2">Phytocyanin domain-containing protein</fullName>
    </recommendedName>
</protein>
<organism evidence="3">
    <name type="scientific">Oryza punctata</name>
    <name type="common">Red rice</name>
    <dbReference type="NCBI Taxonomy" id="4537"/>
    <lineage>
        <taxon>Eukaryota</taxon>
        <taxon>Viridiplantae</taxon>
        <taxon>Streptophyta</taxon>
        <taxon>Embryophyta</taxon>
        <taxon>Tracheophyta</taxon>
        <taxon>Spermatophyta</taxon>
        <taxon>Magnoliopsida</taxon>
        <taxon>Liliopsida</taxon>
        <taxon>Poales</taxon>
        <taxon>Poaceae</taxon>
        <taxon>BOP clade</taxon>
        <taxon>Oryzoideae</taxon>
        <taxon>Oryzeae</taxon>
        <taxon>Oryzinae</taxon>
        <taxon>Oryza</taxon>
    </lineage>
</organism>
<dbReference type="AlphaFoldDB" id="A0A0E0JY33"/>
<dbReference type="Pfam" id="PF02298">
    <property type="entry name" value="Cu_bind_like"/>
    <property type="match status" value="1"/>
</dbReference>
<evidence type="ECO:0000256" key="1">
    <source>
        <dbReference type="SAM" id="MobiDB-lite"/>
    </source>
</evidence>